<feature type="compositionally biased region" description="Polar residues" evidence="1">
    <location>
        <begin position="419"/>
        <end position="436"/>
    </location>
</feature>
<feature type="compositionally biased region" description="Low complexity" evidence="1">
    <location>
        <begin position="285"/>
        <end position="300"/>
    </location>
</feature>
<dbReference type="VEuPathDB" id="CryptoDB:Cvel_15935"/>
<accession>A0A0G4FAN7</accession>
<organism evidence="2">
    <name type="scientific">Chromera velia CCMP2878</name>
    <dbReference type="NCBI Taxonomy" id="1169474"/>
    <lineage>
        <taxon>Eukaryota</taxon>
        <taxon>Sar</taxon>
        <taxon>Alveolata</taxon>
        <taxon>Colpodellida</taxon>
        <taxon>Chromeraceae</taxon>
        <taxon>Chromera</taxon>
    </lineage>
</organism>
<feature type="compositionally biased region" description="Low complexity" evidence="1">
    <location>
        <begin position="246"/>
        <end position="256"/>
    </location>
</feature>
<protein>
    <submittedName>
        <fullName evidence="2">Uncharacterized protein</fullName>
    </submittedName>
</protein>
<feature type="region of interest" description="Disordered" evidence="1">
    <location>
        <begin position="236"/>
        <end position="318"/>
    </location>
</feature>
<dbReference type="EMBL" id="CDMZ01000227">
    <property type="protein sequence ID" value="CEM09687.1"/>
    <property type="molecule type" value="Genomic_DNA"/>
</dbReference>
<reference evidence="2" key="1">
    <citation type="submission" date="2014-11" db="EMBL/GenBank/DDBJ databases">
        <authorList>
            <person name="Otto D Thomas"/>
            <person name="Naeem Raeece"/>
        </authorList>
    </citation>
    <scope>NUCLEOTIDE SEQUENCE</scope>
</reference>
<gene>
    <name evidence="2" type="ORF">Cvel_15935</name>
</gene>
<feature type="region of interest" description="Disordered" evidence="1">
    <location>
        <begin position="390"/>
        <end position="509"/>
    </location>
</feature>
<feature type="compositionally biased region" description="Basic and acidic residues" evidence="1">
    <location>
        <begin position="304"/>
        <end position="318"/>
    </location>
</feature>
<name>A0A0G4FAN7_9ALVE</name>
<evidence type="ECO:0000313" key="2">
    <source>
        <dbReference type="EMBL" id="CEM09687.1"/>
    </source>
</evidence>
<proteinExistence type="predicted"/>
<dbReference type="AlphaFoldDB" id="A0A0G4FAN7"/>
<evidence type="ECO:0000256" key="1">
    <source>
        <dbReference type="SAM" id="MobiDB-lite"/>
    </source>
</evidence>
<sequence length="509" mass="57191">MTEVGLEDVPRVWEDDAPGGQLRSCYVAFIFSDVRIAKRFNVQLLDRPNNFEALNLSGLHNKVFVTPTLDLQFLVRHLSPRNPDVWLTSTDSGTRARIIDHIARGQHWITSFEELAQRFHPGGWEHPPWRPFDETSVIKPLLVGLLDRLRRVGQHSQWHLVPEEKRTVYMQKRSELLTELERLQRETSGSIPGLGRGMLVETDERMKDCFRDWWAFKIDALFLILGTKKALAELPPEEASTQADTVSVSSEAASEVEQPEARQNRQRRRNAPRRQANLRNRRRASQSPNPGGNTSSNSPPEAGADEKLKKQLQEERAKNVALQRKLKTLEGDLNKEKARVKKLETTAEQFSKESERQSELIDKLKGDAKTKKRVEEENSKLLREVQALKSSAAEKDEKPPLLNQTCSSSKGKHKRVQAELNSCAQKSSTVPKNSRNPGEPRMGAGGSAAARAPLEPLTAKSATREFDYSNAVAPPQRQKQLSRFSIAPSAGAPVGSNPLPTAQEVRGHF</sequence>